<keyword evidence="1" id="KW-0732">Signal</keyword>
<evidence type="ECO:0000313" key="4">
    <source>
        <dbReference type="Proteomes" id="UP000652681"/>
    </source>
</evidence>
<dbReference type="AlphaFoldDB" id="A0A8J6U1F2"/>
<dbReference type="RefSeq" id="WP_216714822.1">
    <property type="nucleotide sequence ID" value="NZ_JACVEL010000020.1"/>
</dbReference>
<organism evidence="3 4">
    <name type="scientific">Taishania pollutisoli</name>
    <dbReference type="NCBI Taxonomy" id="2766479"/>
    <lineage>
        <taxon>Bacteria</taxon>
        <taxon>Pseudomonadati</taxon>
        <taxon>Bacteroidota</taxon>
        <taxon>Flavobacteriia</taxon>
        <taxon>Flavobacteriales</taxon>
        <taxon>Crocinitomicaceae</taxon>
        <taxon>Taishania</taxon>
    </lineage>
</organism>
<keyword evidence="4" id="KW-1185">Reference proteome</keyword>
<comment type="caution">
    <text evidence="3">The sequence shown here is derived from an EMBL/GenBank/DDBJ whole genome shotgun (WGS) entry which is preliminary data.</text>
</comment>
<proteinExistence type="predicted"/>
<gene>
    <name evidence="3" type="ORF">H9Y05_15660</name>
</gene>
<evidence type="ECO:0000256" key="1">
    <source>
        <dbReference type="ARBA" id="ARBA00022729"/>
    </source>
</evidence>
<feature type="domain" description="Secretion system C-terminal sorting" evidence="2">
    <location>
        <begin position="147"/>
        <end position="209"/>
    </location>
</feature>
<dbReference type="Proteomes" id="UP000652681">
    <property type="component" value="Unassembled WGS sequence"/>
</dbReference>
<accession>A0A8J6U1F2</accession>
<evidence type="ECO:0000259" key="2">
    <source>
        <dbReference type="Pfam" id="PF18962"/>
    </source>
</evidence>
<dbReference type="EMBL" id="JACVEL010000020">
    <property type="protein sequence ID" value="MBC9813913.1"/>
    <property type="molecule type" value="Genomic_DNA"/>
</dbReference>
<dbReference type="NCBIfam" id="TIGR04183">
    <property type="entry name" value="Por_Secre_tail"/>
    <property type="match status" value="1"/>
</dbReference>
<sequence>MKKSILIFAFSLITALSFGQWLLQIQKAGIPGGTFINVSFTQTYSPDSIIYTAIGNSAANTIHNLDDLNSSYYYKMNQTGSQWYYIFKSTNFDNYSPENRIFYVDTIITYYTGGGEPSTTPVNMKIDLNNAINYLSTPIVDINSVSIYPNPVTDYLNISINGTENIILTGLNGQIIFNDIIYTEGKIDLLNQPNGIYILQIGNQFHKIVKQ</sequence>
<dbReference type="InterPro" id="IPR026444">
    <property type="entry name" value="Secre_tail"/>
</dbReference>
<dbReference type="Pfam" id="PF18962">
    <property type="entry name" value="Por_Secre_tail"/>
    <property type="match status" value="1"/>
</dbReference>
<protein>
    <submittedName>
        <fullName evidence="3">T9SS type A sorting domain-containing protein</fullName>
    </submittedName>
</protein>
<name>A0A8J6U1F2_9FLAO</name>
<evidence type="ECO:0000313" key="3">
    <source>
        <dbReference type="EMBL" id="MBC9813913.1"/>
    </source>
</evidence>
<reference evidence="3" key="1">
    <citation type="submission" date="2020-09" db="EMBL/GenBank/DDBJ databases">
        <title>Taishania pollutisoli gen. nov., sp. nov., Isolated from Tetrabromobisphenol A-Contaminated Soil.</title>
        <authorList>
            <person name="Chen Q."/>
        </authorList>
    </citation>
    <scope>NUCLEOTIDE SEQUENCE</scope>
    <source>
        <strain evidence="3">CZZ-1</strain>
    </source>
</reference>